<dbReference type="PANTHER" id="PTHR31264">
    <property type="entry name" value="OS07G0554500 PROTEIN-RELATED"/>
    <property type="match status" value="1"/>
</dbReference>
<dbReference type="EMBL" id="GBRH01169907">
    <property type="protein sequence ID" value="JAE27989.1"/>
    <property type="molecule type" value="Transcribed_RNA"/>
</dbReference>
<proteinExistence type="predicted"/>
<organism evidence="1">
    <name type="scientific">Arundo donax</name>
    <name type="common">Giant reed</name>
    <name type="synonym">Donax arundinaceus</name>
    <dbReference type="NCBI Taxonomy" id="35708"/>
    <lineage>
        <taxon>Eukaryota</taxon>
        <taxon>Viridiplantae</taxon>
        <taxon>Streptophyta</taxon>
        <taxon>Embryophyta</taxon>
        <taxon>Tracheophyta</taxon>
        <taxon>Spermatophyta</taxon>
        <taxon>Magnoliopsida</taxon>
        <taxon>Liliopsida</taxon>
        <taxon>Poales</taxon>
        <taxon>Poaceae</taxon>
        <taxon>PACMAD clade</taxon>
        <taxon>Arundinoideae</taxon>
        <taxon>Arundineae</taxon>
        <taxon>Arundo</taxon>
    </lineage>
</organism>
<accession>A0A0A9GWR6</accession>
<name>A0A0A9GWR6_ARUDO</name>
<reference evidence="1" key="1">
    <citation type="submission" date="2014-09" db="EMBL/GenBank/DDBJ databases">
        <authorList>
            <person name="Magalhaes I.L.F."/>
            <person name="Oliveira U."/>
            <person name="Santos F.R."/>
            <person name="Vidigal T.H.D.A."/>
            <person name="Brescovit A.D."/>
            <person name="Santos A.J."/>
        </authorList>
    </citation>
    <scope>NUCLEOTIDE SEQUENCE</scope>
    <source>
        <tissue evidence="1">Shoot tissue taken approximately 20 cm above the soil surface</tissue>
    </source>
</reference>
<dbReference type="PANTHER" id="PTHR31264:SF3">
    <property type="entry name" value="OS07G0554100 PROTEIN"/>
    <property type="match status" value="1"/>
</dbReference>
<protein>
    <submittedName>
        <fullName evidence="1">Uncharacterized protein</fullName>
    </submittedName>
</protein>
<evidence type="ECO:0000313" key="1">
    <source>
        <dbReference type="EMBL" id="JAE27989.1"/>
    </source>
</evidence>
<sequence length="163" mass="18426">MCTQWRDPVLPELAVCDLLTRRYTLLPRIPDCLLASTLVQILDEHIECFDAFFVPSGDYNDAQFRVIGWTHCEAMTTVFVYSSVSSCWSVGTSTSWDALGLNVRPEGIPPPSWRPSYACGCFYWKVTLSNKLLKLDINRMEFSVVCLPPGHENWDTVVVEAGE</sequence>
<dbReference type="AlphaFoldDB" id="A0A0A9GWR6"/>
<reference evidence="1" key="2">
    <citation type="journal article" date="2015" name="Data Brief">
        <title>Shoot transcriptome of the giant reed, Arundo donax.</title>
        <authorList>
            <person name="Barrero R.A."/>
            <person name="Guerrero F.D."/>
            <person name="Moolhuijzen P."/>
            <person name="Goolsby J.A."/>
            <person name="Tidwell J."/>
            <person name="Bellgard S.E."/>
            <person name="Bellgard M.I."/>
        </authorList>
    </citation>
    <scope>NUCLEOTIDE SEQUENCE</scope>
    <source>
        <tissue evidence="1">Shoot tissue taken approximately 20 cm above the soil surface</tissue>
    </source>
</reference>